<comment type="similarity">
    <text evidence="2">Belongs to the transketolase family.</text>
</comment>
<evidence type="ECO:0000256" key="1">
    <source>
        <dbReference type="ARBA" id="ARBA00001964"/>
    </source>
</evidence>
<gene>
    <name evidence="5" type="ORF">E7512_06985</name>
</gene>
<dbReference type="AlphaFoldDB" id="A0A928KSR4"/>
<dbReference type="SUPFAM" id="SSF52518">
    <property type="entry name" value="Thiamin diphosphate-binding fold (THDP-binding)"/>
    <property type="match status" value="1"/>
</dbReference>
<reference evidence="5" key="1">
    <citation type="submission" date="2019-04" db="EMBL/GenBank/DDBJ databases">
        <title>Evolution of Biomass-Degrading Anaerobic Consortia Revealed by Metagenomics.</title>
        <authorList>
            <person name="Peng X."/>
        </authorList>
    </citation>
    <scope>NUCLEOTIDE SEQUENCE</scope>
    <source>
        <strain evidence="5">SIG551</strain>
    </source>
</reference>
<accession>A0A928KSR4</accession>
<dbReference type="InterPro" id="IPR029061">
    <property type="entry name" value="THDP-binding"/>
</dbReference>
<evidence type="ECO:0000256" key="3">
    <source>
        <dbReference type="ARBA" id="ARBA00023052"/>
    </source>
</evidence>
<keyword evidence="3" id="KW-0786">Thiamine pyrophosphate</keyword>
<dbReference type="CDD" id="cd02012">
    <property type="entry name" value="TPP_TK"/>
    <property type="match status" value="1"/>
</dbReference>
<evidence type="ECO:0000256" key="2">
    <source>
        <dbReference type="ARBA" id="ARBA00007131"/>
    </source>
</evidence>
<comment type="cofactor">
    <cofactor evidence="1">
        <name>thiamine diphosphate</name>
        <dbReference type="ChEBI" id="CHEBI:58937"/>
    </cofactor>
</comment>
<dbReference type="EMBL" id="SVNY01000003">
    <property type="protein sequence ID" value="MBE6833313.1"/>
    <property type="molecule type" value="Genomic_DNA"/>
</dbReference>
<proteinExistence type="inferred from homology"/>
<dbReference type="PANTHER" id="PTHR47514">
    <property type="entry name" value="TRANSKETOLASE N-TERMINAL SECTION-RELATED"/>
    <property type="match status" value="1"/>
</dbReference>
<comment type="caution">
    <text evidence="5">The sequence shown here is derived from an EMBL/GenBank/DDBJ whole genome shotgun (WGS) entry which is preliminary data.</text>
</comment>
<evidence type="ECO:0000259" key="4">
    <source>
        <dbReference type="Pfam" id="PF00456"/>
    </source>
</evidence>
<organism evidence="5 6">
    <name type="scientific">Faecalispora sporosphaeroides</name>
    <dbReference type="NCBI Taxonomy" id="1549"/>
    <lineage>
        <taxon>Bacteria</taxon>
        <taxon>Bacillati</taxon>
        <taxon>Bacillota</taxon>
        <taxon>Clostridia</taxon>
        <taxon>Eubacteriales</taxon>
        <taxon>Oscillospiraceae</taxon>
        <taxon>Faecalispora</taxon>
    </lineage>
</organism>
<dbReference type="InterPro" id="IPR005474">
    <property type="entry name" value="Transketolase_N"/>
</dbReference>
<dbReference type="Proteomes" id="UP000754750">
    <property type="component" value="Unassembled WGS sequence"/>
</dbReference>
<evidence type="ECO:0000313" key="5">
    <source>
        <dbReference type="EMBL" id="MBE6833313.1"/>
    </source>
</evidence>
<dbReference type="PANTHER" id="PTHR47514:SF1">
    <property type="entry name" value="TRANSKETOLASE N-TERMINAL SECTION-RELATED"/>
    <property type="match status" value="1"/>
</dbReference>
<dbReference type="RefSeq" id="WP_326840292.1">
    <property type="nucleotide sequence ID" value="NZ_JBKWRC010000002.1"/>
</dbReference>
<dbReference type="Gene3D" id="3.40.50.970">
    <property type="match status" value="1"/>
</dbReference>
<dbReference type="Pfam" id="PF00456">
    <property type="entry name" value="Transketolase_N"/>
    <property type="match status" value="1"/>
</dbReference>
<sequence length="277" mass="30430">METKELRKIASKLRLEAVRMVYEGKDGHPGPALSVADIVTTLYFDAMRVDPGDPHWPDRDRFILSKGHACPIWYAALNERGYFQPKVEHFHLRGLHSMFQGHPSMKNTPGIDMTSGSLGNGIAIGAGMALAAKIANRPYYTYVICGDGELQEGVCWEGANVATGRGLDNLIVFVDRNGWQSFRKIEQTVGLNNPADRFRAFGWHVQEICGHDIGAIQAAIAVAKSTKGRPSCIVCDCVKGKGVSYMENNNAWHKGVPTDEEYELAVKELGVPTNDGI</sequence>
<feature type="domain" description="Transketolase N-terminal" evidence="4">
    <location>
        <begin position="8"/>
        <end position="271"/>
    </location>
</feature>
<protein>
    <submittedName>
        <fullName evidence="5">Transketolase</fullName>
    </submittedName>
</protein>
<evidence type="ECO:0000313" key="6">
    <source>
        <dbReference type="Proteomes" id="UP000754750"/>
    </source>
</evidence>
<name>A0A928KSR4_9FIRM</name>